<evidence type="ECO:0000259" key="2">
    <source>
        <dbReference type="Pfam" id="PF12248"/>
    </source>
</evidence>
<feature type="compositionally biased region" description="Polar residues" evidence="1">
    <location>
        <begin position="232"/>
        <end position="241"/>
    </location>
</feature>
<dbReference type="Pfam" id="PF12248">
    <property type="entry name" value="Methyltransf_FA"/>
    <property type="match status" value="1"/>
</dbReference>
<organism evidence="3 4">
    <name type="scientific">Aromia moschata</name>
    <dbReference type="NCBI Taxonomy" id="1265417"/>
    <lineage>
        <taxon>Eukaryota</taxon>
        <taxon>Metazoa</taxon>
        <taxon>Ecdysozoa</taxon>
        <taxon>Arthropoda</taxon>
        <taxon>Hexapoda</taxon>
        <taxon>Insecta</taxon>
        <taxon>Pterygota</taxon>
        <taxon>Neoptera</taxon>
        <taxon>Endopterygota</taxon>
        <taxon>Coleoptera</taxon>
        <taxon>Polyphaga</taxon>
        <taxon>Cucujiformia</taxon>
        <taxon>Chrysomeloidea</taxon>
        <taxon>Cerambycidae</taxon>
        <taxon>Cerambycinae</taxon>
        <taxon>Callichromatini</taxon>
        <taxon>Aromia</taxon>
    </lineage>
</organism>
<feature type="region of interest" description="Disordered" evidence="1">
    <location>
        <begin position="223"/>
        <end position="244"/>
    </location>
</feature>
<dbReference type="PANTHER" id="PTHR31649">
    <property type="entry name" value="AGAP009604-PA"/>
    <property type="match status" value="1"/>
</dbReference>
<accession>A0AAV8YGS1</accession>
<dbReference type="InterPro" id="IPR022041">
    <property type="entry name" value="Methyltransf_FA"/>
</dbReference>
<sequence>MLHKLQTEDKLEYNFFPNSTGFVQFRIKAANDAHIALSPAAAEVDPMYEVYIGGWGNSKSIIRKNRTKPEVAEEPTPGILNPNEFRGFWIRWQNRTISVGRENEIPPFLSWTDYEDVNIEYIGVCTGWGASGSWLIEPPRGGPVPSPGQPRPTRSASACWVPASGGQVPPSSFAGGEDNGEPVYVVRAQFGGGLIPGKLVPSHGQCYVPWGGTENPSPEYEVLGSPARAATSPPNALTAGQSEDGEPLYIGRVVHDGALTVGKVQPSHGVCYIPYGGQELSFPDYEILVQ</sequence>
<evidence type="ECO:0000313" key="4">
    <source>
        <dbReference type="Proteomes" id="UP001162162"/>
    </source>
</evidence>
<dbReference type="EMBL" id="JAPWTK010000106">
    <property type="protein sequence ID" value="KAJ8949964.1"/>
    <property type="molecule type" value="Genomic_DNA"/>
</dbReference>
<feature type="domain" description="Farnesoic acid O-methyl transferase" evidence="2">
    <location>
        <begin position="10"/>
        <end position="138"/>
    </location>
</feature>
<reference evidence="3" key="1">
    <citation type="journal article" date="2023" name="Insect Mol. Biol.">
        <title>Genome sequencing provides insights into the evolution of gene families encoding plant cell wall-degrading enzymes in longhorned beetles.</title>
        <authorList>
            <person name="Shin N.R."/>
            <person name="Okamura Y."/>
            <person name="Kirsch R."/>
            <person name="Pauchet Y."/>
        </authorList>
    </citation>
    <scope>NUCLEOTIDE SEQUENCE</scope>
    <source>
        <strain evidence="3">AMC_N1</strain>
    </source>
</reference>
<dbReference type="Pfam" id="PF11901">
    <property type="entry name" value="DM9"/>
    <property type="match status" value="1"/>
</dbReference>
<dbReference type="SMART" id="SM00696">
    <property type="entry name" value="DM9"/>
    <property type="match status" value="2"/>
</dbReference>
<evidence type="ECO:0000313" key="3">
    <source>
        <dbReference type="EMBL" id="KAJ8949964.1"/>
    </source>
</evidence>
<gene>
    <name evidence="3" type="ORF">NQ318_002371</name>
</gene>
<dbReference type="InterPro" id="IPR006616">
    <property type="entry name" value="DM9_repeat"/>
</dbReference>
<protein>
    <recommendedName>
        <fullName evidence="2">Farnesoic acid O-methyl transferase domain-containing protein</fullName>
    </recommendedName>
</protein>
<evidence type="ECO:0000256" key="1">
    <source>
        <dbReference type="SAM" id="MobiDB-lite"/>
    </source>
</evidence>
<dbReference type="Proteomes" id="UP001162162">
    <property type="component" value="Unassembled WGS sequence"/>
</dbReference>
<comment type="caution">
    <text evidence="3">The sequence shown here is derived from an EMBL/GenBank/DDBJ whole genome shotgun (WGS) entry which is preliminary data.</text>
</comment>
<dbReference type="PANTHER" id="PTHR31649:SF1">
    <property type="entry name" value="FARNESOIC ACID O-METHYL TRANSFERASE DOMAIN-CONTAINING PROTEIN"/>
    <property type="match status" value="1"/>
</dbReference>
<dbReference type="AlphaFoldDB" id="A0AAV8YGS1"/>
<proteinExistence type="predicted"/>
<name>A0AAV8YGS1_9CUCU</name>
<keyword evidence="4" id="KW-1185">Reference proteome</keyword>